<accession>A0ABW5F0Q1</accession>
<dbReference type="EMBL" id="JBHUKY010000003">
    <property type="protein sequence ID" value="MFD2408305.1"/>
    <property type="molecule type" value="Genomic_DNA"/>
</dbReference>
<protein>
    <submittedName>
        <fullName evidence="1">Uncharacterized protein</fullName>
    </submittedName>
</protein>
<dbReference type="RefSeq" id="WP_209992489.1">
    <property type="nucleotide sequence ID" value="NZ_JBHSVQ010000001.1"/>
</dbReference>
<reference evidence="2" key="1">
    <citation type="journal article" date="2019" name="Int. J. Syst. Evol. Microbiol.">
        <title>The Global Catalogue of Microorganisms (GCM) 10K type strain sequencing project: providing services to taxonomists for standard genome sequencing and annotation.</title>
        <authorList>
            <consortium name="The Broad Institute Genomics Platform"/>
            <consortium name="The Broad Institute Genome Sequencing Center for Infectious Disease"/>
            <person name="Wu L."/>
            <person name="Ma J."/>
        </authorList>
    </citation>
    <scope>NUCLEOTIDE SEQUENCE [LARGE SCALE GENOMIC DNA]</scope>
    <source>
        <strain evidence="2">CCM 8725</strain>
    </source>
</reference>
<evidence type="ECO:0000313" key="2">
    <source>
        <dbReference type="Proteomes" id="UP001597448"/>
    </source>
</evidence>
<gene>
    <name evidence="1" type="ORF">ACFSX3_00395</name>
</gene>
<organism evidence="1 2">
    <name type="scientific">Paenibacillus rhizoplanae</name>
    <dbReference type="NCBI Taxonomy" id="1917181"/>
    <lineage>
        <taxon>Bacteria</taxon>
        <taxon>Bacillati</taxon>
        <taxon>Bacillota</taxon>
        <taxon>Bacilli</taxon>
        <taxon>Bacillales</taxon>
        <taxon>Paenibacillaceae</taxon>
        <taxon>Paenibacillus</taxon>
    </lineage>
</organism>
<keyword evidence="2" id="KW-1185">Reference proteome</keyword>
<comment type="caution">
    <text evidence="1">The sequence shown here is derived from an EMBL/GenBank/DDBJ whole genome shotgun (WGS) entry which is preliminary data.</text>
</comment>
<name>A0ABW5F0Q1_9BACL</name>
<evidence type="ECO:0000313" key="1">
    <source>
        <dbReference type="EMBL" id="MFD2408305.1"/>
    </source>
</evidence>
<sequence>MLTIEEYMARRKKEDQINEFSLKDRTANMKICVDYVFEYFNQYLDITKMDEQTILNDERLDKYRKSISLYEIEVQDWLVQIYDDHNKQIDRSIGRSLKKDDLFFLYNTDNEFRSSSYEIYALVIKKNPFLKDQTEMLYRFIKDFYQIQSQPRGTEFQIKISDEVDFWIEETWKKYKVNLYAFCSHWVEHFFDHDEYWPRSHKIESNEQWIKYNYDFKQKNNLFNLNTLYPRISGKPFIKGKKQYLENLMMYFWLHSIVNDDENYWDEYLG</sequence>
<dbReference type="Proteomes" id="UP001597448">
    <property type="component" value="Unassembled WGS sequence"/>
</dbReference>
<proteinExistence type="predicted"/>